<evidence type="ECO:0000313" key="1">
    <source>
        <dbReference type="EMBL" id="CAH2266671.1"/>
    </source>
</evidence>
<dbReference type="Proteomes" id="UP000838756">
    <property type="component" value="Unassembled WGS sequence"/>
</dbReference>
<sequence>MKVREVNKSCCFYVSNLSNFPEANHLRGGYGVPGGVGRARQLAMRRAPGLDDIGEMTMVKVSYYLYGIEGVTILENRTVTRWRCFDTK</sequence>
<reference evidence="1" key="1">
    <citation type="submission" date="2022-03" db="EMBL/GenBank/DDBJ databases">
        <authorList>
            <person name="Lindestad O."/>
        </authorList>
    </citation>
    <scope>NUCLEOTIDE SEQUENCE</scope>
</reference>
<accession>A0A8S4SJA6</accession>
<proteinExistence type="predicted"/>
<organism evidence="1 2">
    <name type="scientific">Pararge aegeria aegeria</name>
    <dbReference type="NCBI Taxonomy" id="348720"/>
    <lineage>
        <taxon>Eukaryota</taxon>
        <taxon>Metazoa</taxon>
        <taxon>Ecdysozoa</taxon>
        <taxon>Arthropoda</taxon>
        <taxon>Hexapoda</taxon>
        <taxon>Insecta</taxon>
        <taxon>Pterygota</taxon>
        <taxon>Neoptera</taxon>
        <taxon>Endopterygota</taxon>
        <taxon>Lepidoptera</taxon>
        <taxon>Glossata</taxon>
        <taxon>Ditrysia</taxon>
        <taxon>Papilionoidea</taxon>
        <taxon>Nymphalidae</taxon>
        <taxon>Satyrinae</taxon>
        <taxon>Satyrini</taxon>
        <taxon>Parargina</taxon>
        <taxon>Pararge</taxon>
    </lineage>
</organism>
<protein>
    <submittedName>
        <fullName evidence="1">Jg19831 protein</fullName>
    </submittedName>
</protein>
<dbReference type="EMBL" id="CAKXAJ010026312">
    <property type="protein sequence ID" value="CAH2266671.1"/>
    <property type="molecule type" value="Genomic_DNA"/>
</dbReference>
<evidence type="ECO:0000313" key="2">
    <source>
        <dbReference type="Proteomes" id="UP000838756"/>
    </source>
</evidence>
<name>A0A8S4SJA6_9NEOP</name>
<keyword evidence="2" id="KW-1185">Reference proteome</keyword>
<comment type="caution">
    <text evidence="1">The sequence shown here is derived from an EMBL/GenBank/DDBJ whole genome shotgun (WGS) entry which is preliminary data.</text>
</comment>
<gene>
    <name evidence="1" type="primary">jg19831</name>
    <name evidence="1" type="ORF">PAEG_LOCUS25367</name>
</gene>
<dbReference type="AlphaFoldDB" id="A0A8S4SJA6"/>